<keyword evidence="1" id="KW-0812">Transmembrane</keyword>
<protein>
    <submittedName>
        <fullName evidence="2">Pollen S</fullName>
    </submittedName>
</protein>
<keyword evidence="1" id="KW-0472">Membrane</keyword>
<name>B3CJG0_PAPRH</name>
<feature type="transmembrane region" description="Helical" evidence="1">
    <location>
        <begin position="40"/>
        <end position="62"/>
    </location>
</feature>
<evidence type="ECO:0000313" key="2">
    <source>
        <dbReference type="EMBL" id="CAN86557.1"/>
    </source>
</evidence>
<reference evidence="2" key="1">
    <citation type="journal article" date="2009" name="Nature">
        <title>Identification of the pollen self-incompatibility determinant in Papaver rhoeas.</title>
        <authorList>
            <person name="Wheeler M.J."/>
            <person name="de Graaf B.H.J."/>
            <person name="Hadjiosif N."/>
            <person name="Perry R.M."/>
            <person name="Poulter N.S."/>
            <person name="Osman K."/>
            <person name="Vatovec S."/>
            <person name="Harper A."/>
            <person name="Franklin F.C.H."/>
            <person name="Franklin-Tong V.E."/>
        </authorList>
    </citation>
    <scope>NUCLEOTIDE SEQUENCE</scope>
</reference>
<dbReference type="AlphaFoldDB" id="B3CJG0"/>
<feature type="transmembrane region" description="Helical" evidence="1">
    <location>
        <begin position="102"/>
        <end position="120"/>
    </location>
</feature>
<keyword evidence="1" id="KW-1133">Transmembrane helix</keyword>
<feature type="transmembrane region" description="Helical" evidence="1">
    <location>
        <begin position="6"/>
        <end position="28"/>
    </location>
</feature>
<organism evidence="2">
    <name type="scientific">Papaver rhoeas</name>
    <name type="common">Common poppy</name>
    <dbReference type="NCBI Taxonomy" id="33128"/>
    <lineage>
        <taxon>Eukaryota</taxon>
        <taxon>Viridiplantae</taxon>
        <taxon>Streptophyta</taxon>
        <taxon>Embryophyta</taxon>
        <taxon>Tracheophyta</taxon>
        <taxon>Spermatophyta</taxon>
        <taxon>Magnoliopsida</taxon>
        <taxon>Ranunculales</taxon>
        <taxon>Papaveraceae</taxon>
        <taxon>Papaveroideae</taxon>
        <taxon>Papaver</taxon>
    </lineage>
</organism>
<gene>
    <name evidence="2" type="primary">pS</name>
</gene>
<dbReference type="EMBL" id="AM743177">
    <property type="protein sequence ID" value="CAN86557.1"/>
    <property type="molecule type" value="mRNA"/>
</dbReference>
<proteinExistence type="evidence at transcript level"/>
<evidence type="ECO:0000256" key="1">
    <source>
        <dbReference type="SAM" id="Phobius"/>
    </source>
</evidence>
<sequence length="193" mass="21119">MPRHAIVVHVFQFLAGFVTLFGSALAIRTVISHPYTLQDLIIFILLFAIAVLVGKYITITYLKLLGWVLQHLTVTENQKWVVAFGTTAVCDVFLVTTNMTPVTSICFLSSIMICVVAAGWDRDRSGMTEGFLIGFGKLLLVNLIREDCTASVMYGSVLFLAIVAKFTENAVGATPLNPPIVGHEDSSHRSVEV</sequence>
<accession>B3CJG0</accession>